<dbReference type="Gene3D" id="3.60.10.10">
    <property type="entry name" value="Endonuclease/exonuclease/phosphatase"/>
    <property type="match status" value="1"/>
</dbReference>
<name>A0A0B8T436_9SPHI</name>
<dbReference type="InterPro" id="IPR051916">
    <property type="entry name" value="GPI-anchor_lipid_remodeler"/>
</dbReference>
<dbReference type="GO" id="GO:0004519">
    <property type="term" value="F:endonuclease activity"/>
    <property type="evidence" value="ECO:0007669"/>
    <property type="project" value="UniProtKB-KW"/>
</dbReference>
<dbReference type="GO" id="GO:0006506">
    <property type="term" value="P:GPI anchor biosynthetic process"/>
    <property type="evidence" value="ECO:0007669"/>
    <property type="project" value="TreeGrafter"/>
</dbReference>
<dbReference type="GO" id="GO:0004527">
    <property type="term" value="F:exonuclease activity"/>
    <property type="evidence" value="ECO:0007669"/>
    <property type="project" value="UniProtKB-KW"/>
</dbReference>
<dbReference type="InterPro" id="IPR005135">
    <property type="entry name" value="Endo/exonuclease/phosphatase"/>
</dbReference>
<evidence type="ECO:0000313" key="2">
    <source>
        <dbReference type="EMBL" id="KGE14093.1"/>
    </source>
</evidence>
<keyword evidence="2" id="KW-0255">Endonuclease</keyword>
<dbReference type="SUPFAM" id="SSF56219">
    <property type="entry name" value="DNase I-like"/>
    <property type="match status" value="1"/>
</dbReference>
<keyword evidence="2" id="KW-0378">Hydrolase</keyword>
<dbReference type="PANTHER" id="PTHR14859:SF15">
    <property type="entry name" value="ENDONUCLEASE_EXONUCLEASE_PHOSPHATASE DOMAIN-CONTAINING PROTEIN"/>
    <property type="match status" value="1"/>
</dbReference>
<gene>
    <name evidence="2" type="ORF">DI53_2110</name>
</gene>
<reference evidence="2 3" key="2">
    <citation type="journal article" date="2015" name="PLoS ONE">
        <title>Whole-Genome Optical Mapping and Finished Genome Sequence of Sphingobacterium deserti sp. nov., a New Species Isolated from the Western Desert of China.</title>
        <authorList>
            <person name="Teng C."/>
            <person name="Zhou Z."/>
            <person name="Molnar I."/>
            <person name="Li X."/>
            <person name="Tang R."/>
            <person name="Chen M."/>
            <person name="Wang L."/>
            <person name="Su S."/>
            <person name="Zhang W."/>
            <person name="Lin M."/>
        </authorList>
    </citation>
    <scope>NUCLEOTIDE SEQUENCE [LARGE SCALE GENOMIC DNA]</scope>
    <source>
        <strain evidence="3">ACCC05744</strain>
    </source>
</reference>
<protein>
    <submittedName>
        <fullName evidence="2">Endonuclease/exonuclease/phosphatase</fullName>
    </submittedName>
</protein>
<keyword evidence="2" id="KW-0540">Nuclease</keyword>
<dbReference type="Pfam" id="PF03372">
    <property type="entry name" value="Exo_endo_phos"/>
    <property type="match status" value="1"/>
</dbReference>
<dbReference type="EMBL" id="JJMU01000031">
    <property type="protein sequence ID" value="KGE14093.1"/>
    <property type="molecule type" value="Genomic_DNA"/>
</dbReference>
<feature type="domain" description="Endonuclease/exonuclease/phosphatase" evidence="1">
    <location>
        <begin position="25"/>
        <end position="242"/>
    </location>
</feature>
<evidence type="ECO:0000259" key="1">
    <source>
        <dbReference type="Pfam" id="PF03372"/>
    </source>
</evidence>
<reference evidence="3" key="1">
    <citation type="submission" date="2014-04" db="EMBL/GenBank/DDBJ databases">
        <title>Whole-Genome optical mapping and complete genome sequence of Sphingobacterium deserti sp. nov., a new spaces isolated from desert in the west of China.</title>
        <authorList>
            <person name="Teng C."/>
            <person name="Zhou Z."/>
            <person name="Li X."/>
            <person name="Chen M."/>
            <person name="Lin M."/>
            <person name="Wang L."/>
            <person name="Su S."/>
            <person name="Zhang C."/>
            <person name="Zhang W."/>
        </authorList>
    </citation>
    <scope>NUCLEOTIDE SEQUENCE [LARGE SCALE GENOMIC DNA]</scope>
    <source>
        <strain evidence="3">ACCC05744</strain>
    </source>
</reference>
<evidence type="ECO:0000313" key="3">
    <source>
        <dbReference type="Proteomes" id="UP000031802"/>
    </source>
</evidence>
<proteinExistence type="predicted"/>
<dbReference type="Proteomes" id="UP000031802">
    <property type="component" value="Unassembled WGS sequence"/>
</dbReference>
<keyword evidence="2" id="KW-0269">Exonuclease</keyword>
<dbReference type="STRING" id="1229276.DI53_2110"/>
<dbReference type="AlphaFoldDB" id="A0A0B8T436"/>
<dbReference type="PATRIC" id="fig|1229276.3.peg.2174"/>
<dbReference type="RefSeq" id="WP_037498711.1">
    <property type="nucleotide sequence ID" value="NZ_JJMU01000031.1"/>
</dbReference>
<keyword evidence="3" id="KW-1185">Reference proteome</keyword>
<dbReference type="InterPro" id="IPR036691">
    <property type="entry name" value="Endo/exonu/phosph_ase_sf"/>
</dbReference>
<dbReference type="OrthoDB" id="5447300at2"/>
<accession>A0A0B8T436</accession>
<dbReference type="PANTHER" id="PTHR14859">
    <property type="entry name" value="CALCOFLUOR WHITE HYPERSENSITIVE PROTEIN PRECURSOR"/>
    <property type="match status" value="1"/>
</dbReference>
<sequence length="252" mass="28260">MKSIVVTLTLLFGFAAVYGQRVQVMSYNIHHGNPPDKGDVIDLEQIAKVILESGAELVGIQEVDVRVPRSLFIDQAHKLADLTGMYYFFSKGIDFDGGEYGTLILSKYKILGNRRYELPMPVPSENRSLAIVDVALPSGQILSFANTHLDLKPENKLAQATYITEIGDWYDRPLIIVGDFNAEPDSEPLKVLEAYFARNTTTNTVTHPNQNPSSEIDYIMVGKHCRFSWKTYKTIATDASDHLPVFAEIEFK</sequence>
<organism evidence="2 3">
    <name type="scientific">Sphingobacterium deserti</name>
    <dbReference type="NCBI Taxonomy" id="1229276"/>
    <lineage>
        <taxon>Bacteria</taxon>
        <taxon>Pseudomonadati</taxon>
        <taxon>Bacteroidota</taxon>
        <taxon>Sphingobacteriia</taxon>
        <taxon>Sphingobacteriales</taxon>
        <taxon>Sphingobacteriaceae</taxon>
        <taxon>Sphingobacterium</taxon>
    </lineage>
</organism>
<dbReference type="GO" id="GO:0016020">
    <property type="term" value="C:membrane"/>
    <property type="evidence" value="ECO:0007669"/>
    <property type="project" value="GOC"/>
</dbReference>
<comment type="caution">
    <text evidence="2">The sequence shown here is derived from an EMBL/GenBank/DDBJ whole genome shotgun (WGS) entry which is preliminary data.</text>
</comment>
<dbReference type="eggNOG" id="COG3568">
    <property type="taxonomic scope" value="Bacteria"/>
</dbReference>